<keyword evidence="3" id="KW-1185">Reference proteome</keyword>
<dbReference type="EMBL" id="JACHFY010000002">
    <property type="protein sequence ID" value="MBB5252852.1"/>
    <property type="molecule type" value="Genomic_DNA"/>
</dbReference>
<reference evidence="1 4" key="2">
    <citation type="submission" date="2020-08" db="EMBL/GenBank/DDBJ databases">
        <title>Genomic Encyclopedia of Type Strains, Phase IV (KMG-IV): sequencing the most valuable type-strain genomes for metagenomic binning, comparative biology and taxonomic classification.</title>
        <authorList>
            <person name="Goeker M."/>
        </authorList>
    </citation>
    <scope>NUCLEOTIDE SEQUENCE [LARGE SCALE GENOMIC DNA]</scope>
    <source>
        <strain evidence="1 4">DSM 12421</strain>
    </source>
</reference>
<gene>
    <name evidence="2" type="ORF">D1869_02635</name>
    <name evidence="1" type="ORF">HNQ62_000585</name>
</gene>
<dbReference type="EMBL" id="CP045484">
    <property type="protein sequence ID" value="QGR16213.1"/>
    <property type="molecule type" value="Genomic_DNA"/>
</dbReference>
<dbReference type="Proteomes" id="UP000582213">
    <property type="component" value="Unassembled WGS sequence"/>
</dbReference>
<dbReference type="Proteomes" id="UP000427373">
    <property type="component" value="Chromosome"/>
</dbReference>
<dbReference type="AlphaFoldDB" id="A0A650CED3"/>
<accession>A0A650CED3</accession>
<name>A0A650CED3_SULOH</name>
<dbReference type="KEGG" id="soh:D1869_02635"/>
<evidence type="ECO:0000313" key="3">
    <source>
        <dbReference type="Proteomes" id="UP000427373"/>
    </source>
</evidence>
<dbReference type="Pfam" id="PF06240">
    <property type="entry name" value="COXG"/>
    <property type="match status" value="1"/>
</dbReference>
<reference evidence="2 3" key="1">
    <citation type="submission" date="2019-10" db="EMBL/GenBank/DDBJ databases">
        <title>Genome Sequences from Six Type Strain Members of the Archaeal Family Sulfolobaceae: Acidianus ambivalens, Acidianus infernus, Metallosphaera prunae, Stygiolobus azoricus, Sulfolobus metallicus, and Sulfurisphaera ohwakuensis.</title>
        <authorList>
            <person name="Counts J.A."/>
            <person name="Kelly R.M."/>
        </authorList>
    </citation>
    <scope>NUCLEOTIDE SEQUENCE [LARGE SCALE GENOMIC DNA]</scope>
    <source>
        <strain evidence="2 3">TA-1</strain>
    </source>
</reference>
<protein>
    <submittedName>
        <fullName evidence="1">Carbon monoxide dehydrogenase subunit G</fullName>
    </submittedName>
</protein>
<dbReference type="RefSeq" id="WP_010978537.1">
    <property type="nucleotide sequence ID" value="NZ_CP045484.1"/>
</dbReference>
<evidence type="ECO:0000313" key="2">
    <source>
        <dbReference type="EMBL" id="QGR16213.1"/>
    </source>
</evidence>
<organism evidence="2 3">
    <name type="scientific">Sulfurisphaera ohwakuensis</name>
    <dbReference type="NCBI Taxonomy" id="69656"/>
    <lineage>
        <taxon>Archaea</taxon>
        <taxon>Thermoproteota</taxon>
        <taxon>Thermoprotei</taxon>
        <taxon>Sulfolobales</taxon>
        <taxon>Sulfolobaceae</taxon>
        <taxon>Sulfurisphaera</taxon>
    </lineage>
</organism>
<evidence type="ECO:0000313" key="4">
    <source>
        <dbReference type="Proteomes" id="UP000582213"/>
    </source>
</evidence>
<dbReference type="OrthoDB" id="34326at2157"/>
<sequence length="132" mass="14958">MKLQGKIKINDIKKAEIFISSYYNLLRCVPGIEDIEENRFVAKSRIGFLTIETDGEVKSFNKGDNWSETVIEILGAGVKATVRSLVRIQNHELIYDVDYEVDVQIPALKNFVEKHVSQLTKQILECTAQAVS</sequence>
<dbReference type="GeneID" id="1458504"/>
<evidence type="ECO:0000313" key="1">
    <source>
        <dbReference type="EMBL" id="MBB5252852.1"/>
    </source>
</evidence>
<dbReference type="GeneID" id="42800108"/>
<dbReference type="InterPro" id="IPR010419">
    <property type="entry name" value="CO_DH_gsu"/>
</dbReference>
<proteinExistence type="predicted"/>